<evidence type="ECO:0000256" key="4">
    <source>
        <dbReference type="ARBA" id="ARBA00022692"/>
    </source>
</evidence>
<dbReference type="AlphaFoldDB" id="A0A0G1WPA8"/>
<feature type="transmembrane region" description="Helical" evidence="7">
    <location>
        <begin position="107"/>
        <end position="126"/>
    </location>
</feature>
<feature type="transmembrane region" description="Helical" evidence="7">
    <location>
        <begin position="201"/>
        <end position="224"/>
    </location>
</feature>
<dbReference type="PANTHER" id="PTHR30487:SF0">
    <property type="entry name" value="PREPILIN LEADER PEPTIDASE_N-METHYLTRANSFERASE-RELATED"/>
    <property type="match status" value="1"/>
</dbReference>
<name>A0A0G1WPA8_9BACT</name>
<keyword evidence="5 7" id="KW-1133">Transmembrane helix</keyword>
<feature type="transmembrane region" description="Helical" evidence="7">
    <location>
        <begin position="244"/>
        <end position="265"/>
    </location>
</feature>
<keyword evidence="4 7" id="KW-0812">Transmembrane</keyword>
<dbReference type="PANTHER" id="PTHR30487">
    <property type="entry name" value="TYPE 4 PREPILIN-LIKE PROTEINS LEADER PEPTIDE-PROCESSING ENZYME"/>
    <property type="match status" value="1"/>
</dbReference>
<feature type="transmembrane region" description="Helical" evidence="7">
    <location>
        <begin position="167"/>
        <end position="189"/>
    </location>
</feature>
<dbReference type="Pfam" id="PF06750">
    <property type="entry name" value="A24_N_bact"/>
    <property type="match status" value="1"/>
</dbReference>
<evidence type="ECO:0000256" key="2">
    <source>
        <dbReference type="ARBA" id="ARBA00005801"/>
    </source>
</evidence>
<dbReference type="Gene3D" id="1.20.120.1220">
    <property type="match status" value="1"/>
</dbReference>
<sequence length="282" mass="31158">MTEVIIPLLILVFGFSVGSFLNVVIRRGIRGESLLGRSHCESCGRVLSAQELVPILSFFIQRGKCLGCKSSFSIEYPLVEFATALLFAASAILFLPADLAEFTLRGAVVFILILVGISAAIVVFVVDLKEKIIPDSAFFVLFLLGISALFLRRFPDEFFVGDLRESAAFIDVFSAILFSSFFACLWFFSRGTWMGFGDAKLVLAVSLILGWSASLAAFLFSFWIGGAAGGVLLAFRRSTMKSTIPFGPFILFGSVVAYFFAGYFFETSRFLEGMYEIFYYSF</sequence>
<dbReference type="InterPro" id="IPR050882">
    <property type="entry name" value="Prepilin_peptidase/N-MTase"/>
</dbReference>
<accession>A0A0G1WPA8</accession>
<evidence type="ECO:0000256" key="6">
    <source>
        <dbReference type="ARBA" id="ARBA00023136"/>
    </source>
</evidence>
<dbReference type="GO" id="GO:0006465">
    <property type="term" value="P:signal peptide processing"/>
    <property type="evidence" value="ECO:0007669"/>
    <property type="project" value="TreeGrafter"/>
</dbReference>
<evidence type="ECO:0000256" key="1">
    <source>
        <dbReference type="ARBA" id="ARBA00004651"/>
    </source>
</evidence>
<evidence type="ECO:0000256" key="5">
    <source>
        <dbReference type="ARBA" id="ARBA00022989"/>
    </source>
</evidence>
<organism evidence="10 11">
    <name type="scientific">Candidatus Adlerbacteria bacterium GW2011_GWC1_50_9</name>
    <dbReference type="NCBI Taxonomy" id="1618608"/>
    <lineage>
        <taxon>Bacteria</taxon>
        <taxon>Candidatus Adleribacteriota</taxon>
    </lineage>
</organism>
<gene>
    <name evidence="10" type="ORF">UY61_C0026G0002</name>
</gene>
<keyword evidence="3" id="KW-1003">Cell membrane</keyword>
<evidence type="ECO:0000313" key="11">
    <source>
        <dbReference type="Proteomes" id="UP000034201"/>
    </source>
</evidence>
<dbReference type="InterPro" id="IPR010627">
    <property type="entry name" value="Prepilin_pept_A24_N"/>
</dbReference>
<evidence type="ECO:0000313" key="10">
    <source>
        <dbReference type="EMBL" id="KKW20653.1"/>
    </source>
</evidence>
<dbReference type="Proteomes" id="UP000034201">
    <property type="component" value="Unassembled WGS sequence"/>
</dbReference>
<protein>
    <submittedName>
        <fullName evidence="10">Peptidase a24a, prepilin type iv peptidase</fullName>
    </submittedName>
</protein>
<dbReference type="InterPro" id="IPR000045">
    <property type="entry name" value="Prepilin_IV_endopep_pep"/>
</dbReference>
<feature type="transmembrane region" description="Helical" evidence="7">
    <location>
        <begin position="138"/>
        <end position="155"/>
    </location>
</feature>
<evidence type="ECO:0000259" key="8">
    <source>
        <dbReference type="Pfam" id="PF01478"/>
    </source>
</evidence>
<keyword evidence="6 7" id="KW-0472">Membrane</keyword>
<evidence type="ECO:0000256" key="3">
    <source>
        <dbReference type="ARBA" id="ARBA00022475"/>
    </source>
</evidence>
<feature type="domain" description="Prepilin peptidase A24 N-terminal" evidence="9">
    <location>
        <begin position="12"/>
        <end position="93"/>
    </location>
</feature>
<reference evidence="10 11" key="1">
    <citation type="journal article" date="2015" name="Nature">
        <title>rRNA introns, odd ribosomes, and small enigmatic genomes across a large radiation of phyla.</title>
        <authorList>
            <person name="Brown C.T."/>
            <person name="Hug L.A."/>
            <person name="Thomas B.C."/>
            <person name="Sharon I."/>
            <person name="Castelle C.J."/>
            <person name="Singh A."/>
            <person name="Wilkins M.J."/>
            <person name="Williams K.H."/>
            <person name="Banfield J.F."/>
        </authorList>
    </citation>
    <scope>NUCLEOTIDE SEQUENCE [LARGE SCALE GENOMIC DNA]</scope>
</reference>
<comment type="caution">
    <text evidence="10">The sequence shown here is derived from an EMBL/GenBank/DDBJ whole genome shotgun (WGS) entry which is preliminary data.</text>
</comment>
<comment type="subcellular location">
    <subcellularLocation>
        <location evidence="1">Cell membrane</location>
        <topology evidence="1">Multi-pass membrane protein</topology>
    </subcellularLocation>
</comment>
<dbReference type="GO" id="GO:0005886">
    <property type="term" value="C:plasma membrane"/>
    <property type="evidence" value="ECO:0007669"/>
    <property type="project" value="UniProtKB-SubCell"/>
</dbReference>
<dbReference type="GO" id="GO:0004190">
    <property type="term" value="F:aspartic-type endopeptidase activity"/>
    <property type="evidence" value="ECO:0007669"/>
    <property type="project" value="InterPro"/>
</dbReference>
<dbReference type="EMBL" id="LCQQ01000026">
    <property type="protein sequence ID" value="KKW20653.1"/>
    <property type="molecule type" value="Genomic_DNA"/>
</dbReference>
<evidence type="ECO:0000256" key="7">
    <source>
        <dbReference type="SAM" id="Phobius"/>
    </source>
</evidence>
<evidence type="ECO:0000259" key="9">
    <source>
        <dbReference type="Pfam" id="PF06750"/>
    </source>
</evidence>
<feature type="transmembrane region" description="Helical" evidence="7">
    <location>
        <begin position="78"/>
        <end position="95"/>
    </location>
</feature>
<feature type="domain" description="Prepilin type IV endopeptidase peptidase" evidence="8">
    <location>
        <begin position="115"/>
        <end position="228"/>
    </location>
</feature>
<comment type="similarity">
    <text evidence="2">Belongs to the peptidase A24 family.</text>
</comment>
<proteinExistence type="inferred from homology"/>
<dbReference type="Pfam" id="PF01478">
    <property type="entry name" value="Peptidase_A24"/>
    <property type="match status" value="1"/>
</dbReference>
<feature type="transmembrane region" description="Helical" evidence="7">
    <location>
        <begin position="6"/>
        <end position="25"/>
    </location>
</feature>